<evidence type="ECO:0008006" key="4">
    <source>
        <dbReference type="Google" id="ProtNLM"/>
    </source>
</evidence>
<comment type="caution">
    <text evidence="2">The sequence shown here is derived from an EMBL/GenBank/DDBJ whole genome shotgun (WGS) entry which is preliminary data.</text>
</comment>
<evidence type="ECO:0000256" key="1">
    <source>
        <dbReference type="SAM" id="SignalP"/>
    </source>
</evidence>
<gene>
    <name evidence="2" type="ORF">GCM10009114_25730</name>
</gene>
<keyword evidence="1" id="KW-0732">Signal</keyword>
<dbReference type="Proteomes" id="UP001500359">
    <property type="component" value="Unassembled WGS sequence"/>
</dbReference>
<dbReference type="PANTHER" id="PTHR43019:SF23">
    <property type="entry name" value="PROTEASE DO-LIKE 5, CHLOROPLASTIC"/>
    <property type="match status" value="1"/>
</dbReference>
<proteinExistence type="predicted"/>
<dbReference type="EMBL" id="BAAAFD010000007">
    <property type="protein sequence ID" value="GAA0857950.1"/>
    <property type="molecule type" value="Genomic_DNA"/>
</dbReference>
<keyword evidence="3" id="KW-1185">Reference proteome</keyword>
<sequence>MIKRINCLLLLWFLTIAHSVKAHDIVEIVKKSKSSVVGIGVHDPLRSPRSVLHGTGFVVADGRHIITNHHVIDNKLDPKSKQRRVVFAGEGSRPRVYEATVVEIDELHDLALLRINTTMKPFKLAKPELIPDGSEVIFTGFPIGQILGFYPVTHRGIIAAATPVIIPSSHSSQLDISTVKRLRDPYFVYQMDATAYPGNSGSAVYHSVSGEVVAVINKVFVKTTKEAVLSDPSGITYAIPVKYVRELLDKAGVKLK</sequence>
<feature type="signal peptide" evidence="1">
    <location>
        <begin position="1"/>
        <end position="22"/>
    </location>
</feature>
<evidence type="ECO:0000313" key="3">
    <source>
        <dbReference type="Proteomes" id="UP001500359"/>
    </source>
</evidence>
<dbReference type="Gene3D" id="2.40.10.10">
    <property type="entry name" value="Trypsin-like serine proteases"/>
    <property type="match status" value="2"/>
</dbReference>
<organism evidence="2 3">
    <name type="scientific">Aliiglaciecola litoralis</name>
    <dbReference type="NCBI Taxonomy" id="582857"/>
    <lineage>
        <taxon>Bacteria</taxon>
        <taxon>Pseudomonadati</taxon>
        <taxon>Pseudomonadota</taxon>
        <taxon>Gammaproteobacteria</taxon>
        <taxon>Alteromonadales</taxon>
        <taxon>Alteromonadaceae</taxon>
        <taxon>Aliiglaciecola</taxon>
    </lineage>
</organism>
<dbReference type="SUPFAM" id="SSF50494">
    <property type="entry name" value="Trypsin-like serine proteases"/>
    <property type="match status" value="1"/>
</dbReference>
<protein>
    <recommendedName>
        <fullName evidence="4">Trypsin-like peptidase domain-containing protein</fullName>
    </recommendedName>
</protein>
<reference evidence="2 3" key="1">
    <citation type="journal article" date="2019" name="Int. J. Syst. Evol. Microbiol.">
        <title>The Global Catalogue of Microorganisms (GCM) 10K type strain sequencing project: providing services to taxonomists for standard genome sequencing and annotation.</title>
        <authorList>
            <consortium name="The Broad Institute Genomics Platform"/>
            <consortium name="The Broad Institute Genome Sequencing Center for Infectious Disease"/>
            <person name="Wu L."/>
            <person name="Ma J."/>
        </authorList>
    </citation>
    <scope>NUCLEOTIDE SEQUENCE [LARGE SCALE GENOMIC DNA]</scope>
    <source>
        <strain evidence="2 3">JCM 15896</strain>
    </source>
</reference>
<accession>A0ABN1LNB0</accession>
<dbReference type="PANTHER" id="PTHR43019">
    <property type="entry name" value="SERINE ENDOPROTEASE DEGS"/>
    <property type="match status" value="1"/>
</dbReference>
<evidence type="ECO:0000313" key="2">
    <source>
        <dbReference type="EMBL" id="GAA0857950.1"/>
    </source>
</evidence>
<feature type="chain" id="PRO_5046452442" description="Trypsin-like peptidase domain-containing protein" evidence="1">
    <location>
        <begin position="23"/>
        <end position="256"/>
    </location>
</feature>
<name>A0ABN1LNB0_9ALTE</name>
<dbReference type="RefSeq" id="WP_343860595.1">
    <property type="nucleotide sequence ID" value="NZ_BAAAFD010000007.1"/>
</dbReference>
<dbReference type="Pfam" id="PF13365">
    <property type="entry name" value="Trypsin_2"/>
    <property type="match status" value="1"/>
</dbReference>
<dbReference type="InterPro" id="IPR009003">
    <property type="entry name" value="Peptidase_S1_PA"/>
</dbReference>
<dbReference type="InterPro" id="IPR043504">
    <property type="entry name" value="Peptidase_S1_PA_chymotrypsin"/>
</dbReference>